<dbReference type="Proteomes" id="UP001526201">
    <property type="component" value="Unassembled WGS sequence"/>
</dbReference>
<reference evidence="2 3" key="1">
    <citation type="journal article" date="2022" name="BMC Genomics">
        <title>Comparative genome analysis of mycobacteria focusing on tRNA and non-coding RNA.</title>
        <authorList>
            <person name="Behra P.R.K."/>
            <person name="Pettersson B.M.F."/>
            <person name="Ramesh M."/>
            <person name="Das S."/>
            <person name="Dasgupta S."/>
            <person name="Kirsebom L.A."/>
        </authorList>
    </citation>
    <scope>NUCLEOTIDE SEQUENCE [LARGE SCALE GENOMIC DNA]</scope>
    <source>
        <strain evidence="2 3">DSM 44078</strain>
    </source>
</reference>
<sequence length="79" mass="8394">MGGVGVTWAIWLLIAVSITASACGYIGSALAQRKQQRSRRSFALGFLCGSIAGVVLRRKHRVAARGLIRRVAAKALSVN</sequence>
<dbReference type="RefSeq" id="WP_264069528.1">
    <property type="nucleotide sequence ID" value="NZ_JACKTY010000033.1"/>
</dbReference>
<name>A0ABT3CGA2_9MYCO</name>
<keyword evidence="1" id="KW-0472">Membrane</keyword>
<organism evidence="2 3">
    <name type="scientific">Mycolicibacterium komossense</name>
    <dbReference type="NCBI Taxonomy" id="1779"/>
    <lineage>
        <taxon>Bacteria</taxon>
        <taxon>Bacillati</taxon>
        <taxon>Actinomycetota</taxon>
        <taxon>Actinomycetes</taxon>
        <taxon>Mycobacteriales</taxon>
        <taxon>Mycobacteriaceae</taxon>
        <taxon>Mycolicibacterium</taxon>
    </lineage>
</organism>
<proteinExistence type="predicted"/>
<feature type="transmembrane region" description="Helical" evidence="1">
    <location>
        <begin position="6"/>
        <end position="31"/>
    </location>
</feature>
<evidence type="ECO:0000313" key="2">
    <source>
        <dbReference type="EMBL" id="MCV7228393.1"/>
    </source>
</evidence>
<comment type="caution">
    <text evidence="2">The sequence shown here is derived from an EMBL/GenBank/DDBJ whole genome shotgun (WGS) entry which is preliminary data.</text>
</comment>
<protein>
    <recommendedName>
        <fullName evidence="4">DUF4235 domain-containing protein</fullName>
    </recommendedName>
</protein>
<keyword evidence="1" id="KW-0812">Transmembrane</keyword>
<keyword evidence="1" id="KW-1133">Transmembrane helix</keyword>
<keyword evidence="3" id="KW-1185">Reference proteome</keyword>
<gene>
    <name evidence="2" type="ORF">H7J73_20475</name>
</gene>
<evidence type="ECO:0008006" key="4">
    <source>
        <dbReference type="Google" id="ProtNLM"/>
    </source>
</evidence>
<evidence type="ECO:0000256" key="1">
    <source>
        <dbReference type="SAM" id="Phobius"/>
    </source>
</evidence>
<dbReference type="EMBL" id="JACKTY010000033">
    <property type="protein sequence ID" value="MCV7228393.1"/>
    <property type="molecule type" value="Genomic_DNA"/>
</dbReference>
<evidence type="ECO:0000313" key="3">
    <source>
        <dbReference type="Proteomes" id="UP001526201"/>
    </source>
</evidence>
<accession>A0ABT3CGA2</accession>